<evidence type="ECO:0000256" key="3">
    <source>
        <dbReference type="ARBA" id="ARBA00022448"/>
    </source>
</evidence>
<feature type="transmembrane region" description="Helical" evidence="8">
    <location>
        <begin position="122"/>
        <end position="144"/>
    </location>
</feature>
<dbReference type="PROSITE" id="PS00217">
    <property type="entry name" value="SUGAR_TRANSPORT_2"/>
    <property type="match status" value="1"/>
</dbReference>
<evidence type="ECO:0000256" key="6">
    <source>
        <dbReference type="ARBA" id="ARBA00023136"/>
    </source>
</evidence>
<proteinExistence type="inferred from homology"/>
<dbReference type="InterPro" id="IPR003663">
    <property type="entry name" value="Sugar/inositol_transpt"/>
</dbReference>
<dbReference type="InterPro" id="IPR036259">
    <property type="entry name" value="MFS_trans_sf"/>
</dbReference>
<evidence type="ECO:0000256" key="9">
    <source>
        <dbReference type="SAM" id="SignalP"/>
    </source>
</evidence>
<feature type="transmembrane region" description="Helical" evidence="8">
    <location>
        <begin position="279"/>
        <end position="301"/>
    </location>
</feature>
<dbReference type="PROSITE" id="PS50850">
    <property type="entry name" value="MFS"/>
    <property type="match status" value="1"/>
</dbReference>
<protein>
    <submittedName>
        <fullName evidence="11">MFS transporter</fullName>
    </submittedName>
</protein>
<dbReference type="FunFam" id="1.20.1250.20:FF:000078">
    <property type="entry name" value="MFS maltose transporter, putative"/>
    <property type="match status" value="1"/>
</dbReference>
<feature type="transmembrane region" description="Helical" evidence="8">
    <location>
        <begin position="97"/>
        <end position="116"/>
    </location>
</feature>
<dbReference type="RefSeq" id="XP_033691896.1">
    <property type="nucleotide sequence ID" value="XM_033823126.1"/>
</dbReference>
<dbReference type="SUPFAM" id="SSF103473">
    <property type="entry name" value="MFS general substrate transporter"/>
    <property type="match status" value="1"/>
</dbReference>
<sequence length="526" mass="58461">MPRGSRDTGIKDNWKCILICLAMSLANCQYGYDTATIGGFQAMVGFLKVYGYQDKKAKIGWNIATTPQQLISSFLNIGTIIGVVCTHLWGRQFGRRPSIWLASLLSFAAAGLQIGTDQLVGLYFGRILIGVSNGFFITFANVYTAEVSPPHLRAPIVSFFGIWVSIGSILGATANNFSKEYSSKLAYQIPLASLFAIPFCLSLLVIFIPESPRWLLVQGRDDEAKVALKRLRGKSFQGKENLLEEEFLEMQRGIHEELEMKSGSVFTDMFKGSDLRRTIICFAVILSHSSSGIWLIIGYGTFFFQMAGVDKPFMATILKSFMGLMGVFLGMSLSYRTIGRRFSMLLGHGGSAVFMLGMGIAASVSQNSKESGKAILACALMWYFVYNGFSGAMSWPVANELVSSRLRVVTIGVGTGINYVFAWLVSFTTPYFINSKELNWGAKVAYIWAASNAITFVFLYFFLPEMRGRSLEEIDELFQNRVPRREFPNYHCLSGERAHEQALKNAGIAEAEAEKKMEVERREVAV</sequence>
<name>A0A6A6J3V5_9PLEO</name>
<dbReference type="EMBL" id="ML987189">
    <property type="protein sequence ID" value="KAF2256892.1"/>
    <property type="molecule type" value="Genomic_DNA"/>
</dbReference>
<evidence type="ECO:0000256" key="1">
    <source>
        <dbReference type="ARBA" id="ARBA00004141"/>
    </source>
</evidence>
<feature type="domain" description="Major facilitator superfamily (MFS) profile" evidence="10">
    <location>
        <begin position="19"/>
        <end position="467"/>
    </location>
</feature>
<organism evidence="11 12">
    <name type="scientific">Trematosphaeria pertusa</name>
    <dbReference type="NCBI Taxonomy" id="390896"/>
    <lineage>
        <taxon>Eukaryota</taxon>
        <taxon>Fungi</taxon>
        <taxon>Dikarya</taxon>
        <taxon>Ascomycota</taxon>
        <taxon>Pezizomycotina</taxon>
        <taxon>Dothideomycetes</taxon>
        <taxon>Pleosporomycetidae</taxon>
        <taxon>Pleosporales</taxon>
        <taxon>Massarineae</taxon>
        <taxon>Trematosphaeriaceae</taxon>
        <taxon>Trematosphaeria</taxon>
    </lineage>
</organism>
<dbReference type="InterPro" id="IPR050360">
    <property type="entry name" value="MFS_Sugar_Transporters"/>
</dbReference>
<feature type="transmembrane region" description="Helical" evidence="8">
    <location>
        <begin position="156"/>
        <end position="174"/>
    </location>
</feature>
<feature type="transmembrane region" description="Helical" evidence="8">
    <location>
        <begin position="70"/>
        <end position="90"/>
    </location>
</feature>
<keyword evidence="4 8" id="KW-0812">Transmembrane</keyword>
<feature type="transmembrane region" description="Helical" evidence="8">
    <location>
        <begin position="313"/>
        <end position="335"/>
    </location>
</feature>
<feature type="signal peptide" evidence="9">
    <location>
        <begin position="1"/>
        <end position="28"/>
    </location>
</feature>
<dbReference type="AlphaFoldDB" id="A0A6A6J3V5"/>
<keyword evidence="9" id="KW-0732">Signal</keyword>
<dbReference type="InterPro" id="IPR005828">
    <property type="entry name" value="MFS_sugar_transport-like"/>
</dbReference>
<keyword evidence="5 8" id="KW-1133">Transmembrane helix</keyword>
<keyword evidence="12" id="KW-1185">Reference proteome</keyword>
<dbReference type="GeneID" id="54576456"/>
<accession>A0A6A6J3V5</accession>
<dbReference type="Gene3D" id="1.20.1250.20">
    <property type="entry name" value="MFS general substrate transporter like domains"/>
    <property type="match status" value="1"/>
</dbReference>
<dbReference type="GO" id="GO:0005351">
    <property type="term" value="F:carbohydrate:proton symporter activity"/>
    <property type="evidence" value="ECO:0007669"/>
    <property type="project" value="TreeGrafter"/>
</dbReference>
<evidence type="ECO:0000256" key="5">
    <source>
        <dbReference type="ARBA" id="ARBA00022989"/>
    </source>
</evidence>
<dbReference type="PANTHER" id="PTHR48022:SF10">
    <property type="entry name" value="MAJOR FACILITATOR SUPERFAMILY (MFS) PROFILE DOMAIN-CONTAINING PROTEIN"/>
    <property type="match status" value="1"/>
</dbReference>
<feature type="transmembrane region" description="Helical" evidence="8">
    <location>
        <begin position="342"/>
        <end position="362"/>
    </location>
</feature>
<dbReference type="GO" id="GO:0016020">
    <property type="term" value="C:membrane"/>
    <property type="evidence" value="ECO:0007669"/>
    <property type="project" value="UniProtKB-SubCell"/>
</dbReference>
<evidence type="ECO:0000256" key="2">
    <source>
        <dbReference type="ARBA" id="ARBA00010992"/>
    </source>
</evidence>
<dbReference type="NCBIfam" id="TIGR00879">
    <property type="entry name" value="SP"/>
    <property type="match status" value="1"/>
</dbReference>
<evidence type="ECO:0000256" key="8">
    <source>
        <dbReference type="SAM" id="Phobius"/>
    </source>
</evidence>
<feature type="transmembrane region" description="Helical" evidence="8">
    <location>
        <begin position="374"/>
        <end position="396"/>
    </location>
</feature>
<dbReference type="InterPro" id="IPR005829">
    <property type="entry name" value="Sugar_transporter_CS"/>
</dbReference>
<evidence type="ECO:0000313" key="12">
    <source>
        <dbReference type="Proteomes" id="UP000800094"/>
    </source>
</evidence>
<evidence type="ECO:0000256" key="4">
    <source>
        <dbReference type="ARBA" id="ARBA00022692"/>
    </source>
</evidence>
<evidence type="ECO:0000256" key="7">
    <source>
        <dbReference type="RuleBase" id="RU003346"/>
    </source>
</evidence>
<comment type="subcellular location">
    <subcellularLocation>
        <location evidence="1">Membrane</location>
        <topology evidence="1">Multi-pass membrane protein</topology>
    </subcellularLocation>
</comment>
<dbReference type="InterPro" id="IPR020846">
    <property type="entry name" value="MFS_dom"/>
</dbReference>
<feature type="transmembrane region" description="Helical" evidence="8">
    <location>
        <begin position="445"/>
        <end position="463"/>
    </location>
</feature>
<dbReference type="OrthoDB" id="6612291at2759"/>
<feature type="chain" id="PRO_5025620876" evidence="9">
    <location>
        <begin position="29"/>
        <end position="526"/>
    </location>
</feature>
<comment type="similarity">
    <text evidence="2 7">Belongs to the major facilitator superfamily. Sugar transporter (TC 2.A.1.1) family.</text>
</comment>
<reference evidence="11" key="1">
    <citation type="journal article" date="2020" name="Stud. Mycol.">
        <title>101 Dothideomycetes genomes: a test case for predicting lifestyles and emergence of pathogens.</title>
        <authorList>
            <person name="Haridas S."/>
            <person name="Albert R."/>
            <person name="Binder M."/>
            <person name="Bloem J."/>
            <person name="Labutti K."/>
            <person name="Salamov A."/>
            <person name="Andreopoulos B."/>
            <person name="Baker S."/>
            <person name="Barry K."/>
            <person name="Bills G."/>
            <person name="Bluhm B."/>
            <person name="Cannon C."/>
            <person name="Castanera R."/>
            <person name="Culley D."/>
            <person name="Daum C."/>
            <person name="Ezra D."/>
            <person name="Gonzalez J."/>
            <person name="Henrissat B."/>
            <person name="Kuo A."/>
            <person name="Liang C."/>
            <person name="Lipzen A."/>
            <person name="Lutzoni F."/>
            <person name="Magnuson J."/>
            <person name="Mondo S."/>
            <person name="Nolan M."/>
            <person name="Ohm R."/>
            <person name="Pangilinan J."/>
            <person name="Park H.-J."/>
            <person name="Ramirez L."/>
            <person name="Alfaro M."/>
            <person name="Sun H."/>
            <person name="Tritt A."/>
            <person name="Yoshinaga Y."/>
            <person name="Zwiers L.-H."/>
            <person name="Turgeon B."/>
            <person name="Goodwin S."/>
            <person name="Spatafora J."/>
            <person name="Crous P."/>
            <person name="Grigoriev I."/>
        </authorList>
    </citation>
    <scope>NUCLEOTIDE SEQUENCE</scope>
    <source>
        <strain evidence="11">CBS 122368</strain>
    </source>
</reference>
<keyword evidence="3 7" id="KW-0813">Transport</keyword>
<feature type="transmembrane region" description="Helical" evidence="8">
    <location>
        <begin position="186"/>
        <end position="208"/>
    </location>
</feature>
<keyword evidence="6 8" id="KW-0472">Membrane</keyword>
<dbReference type="PANTHER" id="PTHR48022">
    <property type="entry name" value="PLASTIDIC GLUCOSE TRANSPORTER 4"/>
    <property type="match status" value="1"/>
</dbReference>
<evidence type="ECO:0000259" key="10">
    <source>
        <dbReference type="PROSITE" id="PS50850"/>
    </source>
</evidence>
<evidence type="ECO:0000313" key="11">
    <source>
        <dbReference type="EMBL" id="KAF2256892.1"/>
    </source>
</evidence>
<gene>
    <name evidence="11" type="ORF">BU26DRAFT_415665</name>
</gene>
<feature type="transmembrane region" description="Helical" evidence="8">
    <location>
        <begin position="408"/>
        <end position="433"/>
    </location>
</feature>
<dbReference type="Pfam" id="PF00083">
    <property type="entry name" value="Sugar_tr"/>
    <property type="match status" value="1"/>
</dbReference>
<dbReference type="Proteomes" id="UP000800094">
    <property type="component" value="Unassembled WGS sequence"/>
</dbReference>